<evidence type="ECO:0000313" key="7">
    <source>
        <dbReference type="Proteomes" id="UP001516351"/>
    </source>
</evidence>
<keyword evidence="7" id="KW-1185">Reference proteome</keyword>
<evidence type="ECO:0000313" key="6">
    <source>
        <dbReference type="EMBL" id="NVN45234.1"/>
    </source>
</evidence>
<comment type="catalytic activity">
    <reaction evidence="5">
        <text>Co-precorrin-5B + S-adenosyl-L-methionine = Co-precorrin-6A + S-adenosyl-L-homocysteine</text>
        <dbReference type="Rhea" id="RHEA:26285"/>
        <dbReference type="ChEBI" id="CHEBI:57856"/>
        <dbReference type="ChEBI" id="CHEBI:59789"/>
        <dbReference type="ChEBI" id="CHEBI:60063"/>
        <dbReference type="ChEBI" id="CHEBI:60064"/>
        <dbReference type="EC" id="2.1.1.195"/>
    </reaction>
</comment>
<dbReference type="SUPFAM" id="SSF111342">
    <property type="entry name" value="CbiD-like"/>
    <property type="match status" value="1"/>
</dbReference>
<comment type="caution">
    <text evidence="6">The sequence shown here is derived from an EMBL/GenBank/DDBJ whole genome shotgun (WGS) entry which is preliminary data.</text>
</comment>
<evidence type="ECO:0000256" key="2">
    <source>
        <dbReference type="ARBA" id="ARBA00022603"/>
    </source>
</evidence>
<dbReference type="Proteomes" id="UP001516351">
    <property type="component" value="Unassembled WGS sequence"/>
</dbReference>
<keyword evidence="3 5" id="KW-0808">Transferase</keyword>
<dbReference type="EMBL" id="JABXXV010000001">
    <property type="protein sequence ID" value="NVN45234.1"/>
    <property type="molecule type" value="Genomic_DNA"/>
</dbReference>
<dbReference type="Pfam" id="PF01888">
    <property type="entry name" value="CbiD"/>
    <property type="match status" value="1"/>
</dbReference>
<reference evidence="6 7" key="1">
    <citation type="submission" date="2020-06" db="EMBL/GenBank/DDBJ databases">
        <title>Synonyms of Asaia species.</title>
        <authorList>
            <person name="Sombolestani A."/>
        </authorList>
    </citation>
    <scope>NUCLEOTIDE SEQUENCE [LARGE SCALE GENOMIC DNA]</scope>
    <source>
        <strain evidence="6 7">LMG 27047</strain>
    </source>
</reference>
<sequence length="356" mass="36852">MTQATALRRGWTTGSCATAAAKAAWALLMIDDCPDPVTITLPGGGEAAFSLDGSGRDGDTAWARIVKDAGDDPDVTHGALITATVARASTGSGIIFRAGSGVGTITQPGLPLPPGEPAINPVPRTMIRTALEQITPGASDAIVTISIADGEELAKRTLNARLGILGGLSVLGTTGIVIPYSCSAWIHSIHRGVDVARALNLPHIAGSTGSTSEKSIRSLYTLPDPALIEMGDFAGGFLKYLHRHPVPRLTIAGGLAKMTKLAQGHLDLHSSRTLADPQALAPIAAPLGLTDAQLYRLAKAQTIAQGYTALGDDRLGSLIAQRAAETARDTLADPECQLDVVIFDRQGALIGRSTLL</sequence>
<name>A0ABX2P002_9PROT</name>
<dbReference type="PIRSF" id="PIRSF026782">
    <property type="entry name" value="CbiD"/>
    <property type="match status" value="1"/>
</dbReference>
<dbReference type="PANTHER" id="PTHR35863:SF1">
    <property type="entry name" value="COBALT-PRECORRIN-5B C(1)-METHYLTRANSFERASE"/>
    <property type="match status" value="1"/>
</dbReference>
<accession>A0ABX2P002</accession>
<comment type="function">
    <text evidence="5">Catalyzes the methylation of C-1 in cobalt-precorrin-5B to form cobalt-precorrin-6A.</text>
</comment>
<keyword evidence="1 5" id="KW-0169">Cobalamin biosynthesis</keyword>
<dbReference type="EC" id="2.1.1.195" evidence="5"/>
<comment type="pathway">
    <text evidence="5">Cofactor biosynthesis; adenosylcobalamin biosynthesis; cob(II)yrinate a,c-diamide from sirohydrochlorin (anaerobic route): step 6/10.</text>
</comment>
<comment type="similarity">
    <text evidence="5">Belongs to the CbiD family.</text>
</comment>
<proteinExistence type="inferred from homology"/>
<dbReference type="InterPro" id="IPR036074">
    <property type="entry name" value="CbiD_sf"/>
</dbReference>
<dbReference type="GO" id="GO:0032259">
    <property type="term" value="P:methylation"/>
    <property type="evidence" value="ECO:0007669"/>
    <property type="project" value="UniProtKB-KW"/>
</dbReference>
<dbReference type="RefSeq" id="WP_267310983.1">
    <property type="nucleotide sequence ID" value="NZ_JABXXV010000001.1"/>
</dbReference>
<dbReference type="HAMAP" id="MF_00787">
    <property type="entry name" value="CbiD"/>
    <property type="match status" value="1"/>
</dbReference>
<evidence type="ECO:0000256" key="4">
    <source>
        <dbReference type="ARBA" id="ARBA00022691"/>
    </source>
</evidence>
<evidence type="ECO:0000256" key="5">
    <source>
        <dbReference type="HAMAP-Rule" id="MF_00787"/>
    </source>
</evidence>
<evidence type="ECO:0000256" key="1">
    <source>
        <dbReference type="ARBA" id="ARBA00022573"/>
    </source>
</evidence>
<keyword evidence="2 5" id="KW-0489">Methyltransferase</keyword>
<dbReference type="Gene3D" id="3.30.2110.10">
    <property type="entry name" value="CbiD-like"/>
    <property type="match status" value="1"/>
</dbReference>
<keyword evidence="4 5" id="KW-0949">S-adenosyl-L-methionine</keyword>
<organism evidence="6 7">
    <name type="scientific">Asaia spathodeae</name>
    <dbReference type="NCBI Taxonomy" id="657016"/>
    <lineage>
        <taxon>Bacteria</taxon>
        <taxon>Pseudomonadati</taxon>
        <taxon>Pseudomonadota</taxon>
        <taxon>Alphaproteobacteria</taxon>
        <taxon>Acetobacterales</taxon>
        <taxon>Acetobacteraceae</taxon>
        <taxon>Asaia</taxon>
    </lineage>
</organism>
<dbReference type="GO" id="GO:0008168">
    <property type="term" value="F:methyltransferase activity"/>
    <property type="evidence" value="ECO:0007669"/>
    <property type="project" value="UniProtKB-KW"/>
</dbReference>
<protein>
    <recommendedName>
        <fullName evidence="5">Cobalt-precorrin-5B C(1)-methyltransferase</fullName>
        <ecNumber evidence="5">2.1.1.195</ecNumber>
    </recommendedName>
    <alternativeName>
        <fullName evidence="5">Cobalt-precorrin-6A synthase</fullName>
    </alternativeName>
</protein>
<dbReference type="PANTHER" id="PTHR35863">
    <property type="entry name" value="COBALT-PRECORRIN-5B C(1)-METHYLTRANSFERASE"/>
    <property type="match status" value="1"/>
</dbReference>
<dbReference type="NCBIfam" id="TIGR00312">
    <property type="entry name" value="cbiD"/>
    <property type="match status" value="1"/>
</dbReference>
<gene>
    <name evidence="5" type="primary">cbiD</name>
    <name evidence="6" type="ORF">HW542_00255</name>
</gene>
<evidence type="ECO:0000256" key="3">
    <source>
        <dbReference type="ARBA" id="ARBA00022679"/>
    </source>
</evidence>
<dbReference type="InterPro" id="IPR002748">
    <property type="entry name" value="CbiD"/>
</dbReference>
<dbReference type="NCBIfam" id="NF000849">
    <property type="entry name" value="PRK00075.1-1"/>
    <property type="match status" value="1"/>
</dbReference>